<feature type="active site" description="Proton donor/acceptor" evidence="10">
    <location>
        <position position="12"/>
    </location>
</feature>
<gene>
    <name evidence="14" type="ORF">Theth_1551</name>
</gene>
<dbReference type="Pfam" id="PF00702">
    <property type="entry name" value="Hydrolase"/>
    <property type="match status" value="1"/>
</dbReference>
<feature type="binding site" evidence="11">
    <location>
        <position position="78"/>
    </location>
    <ligand>
        <name>substrate</name>
    </ligand>
</feature>
<dbReference type="InterPro" id="IPR010972">
    <property type="entry name" value="Beta-PGM"/>
</dbReference>
<feature type="binding site" evidence="12">
    <location>
        <position position="12"/>
    </location>
    <ligand>
        <name>Mg(2+)</name>
        <dbReference type="ChEBI" id="CHEBI:18420"/>
    </ligand>
</feature>
<feature type="binding site" evidence="12">
    <location>
        <position position="10"/>
    </location>
    <ligand>
        <name>Mg(2+)</name>
        <dbReference type="ChEBI" id="CHEBI:18420"/>
    </ligand>
</feature>
<keyword evidence="2" id="KW-0597">Phosphoprotein</keyword>
<evidence type="ECO:0000256" key="10">
    <source>
        <dbReference type="PIRSR" id="PIRSR610972-1"/>
    </source>
</evidence>
<feature type="site" description="Important for catalytic activity and assists the phosphoryl transfer reaction to Asp8 by balancing charge and orienting the reacting groups" evidence="13">
    <location>
        <position position="116"/>
    </location>
</feature>
<evidence type="ECO:0000256" key="5">
    <source>
        <dbReference type="ARBA" id="ARBA00023235"/>
    </source>
</evidence>
<feature type="binding site" evidence="11">
    <location>
        <begin position="10"/>
        <end position="12"/>
    </location>
    <ligand>
        <name>substrate</name>
    </ligand>
</feature>
<evidence type="ECO:0000256" key="2">
    <source>
        <dbReference type="ARBA" id="ARBA00022553"/>
    </source>
</evidence>
<evidence type="ECO:0000256" key="12">
    <source>
        <dbReference type="PIRSR" id="PIRSR610972-3"/>
    </source>
</evidence>
<evidence type="ECO:0000256" key="6">
    <source>
        <dbReference type="ARBA" id="ARBA00023277"/>
    </source>
</evidence>
<dbReference type="NCBIfam" id="TIGR02009">
    <property type="entry name" value="PGMB-YQAB-SF"/>
    <property type="match status" value="1"/>
</dbReference>
<sequence>MKLVKACIFDLDGVIVNTARYHYLAWKRLANELGFELLEKDNELLKGVGRMEALEIILKIGNIQIYDPKFKEQLAEKKNMYYLEYINQMTKEEILPGVLKFLQLLIDHNIKIAIGSVSKNTRTILKKVGLESYFDVVVDGYKISKAKPDPEVFLKASLELNVPPNECCVFEDAIVGVIAAKSAGMKCVGVGDPRILKDADKVIQSFENQGLELVMF</sequence>
<feature type="site" description="Important for catalytic activity and assists the phosphoryl transfer reaction to Asp8 by balancing charge and orienting the reacting groups" evidence="13">
    <location>
        <position position="147"/>
    </location>
</feature>
<dbReference type="HOGENOM" id="CLU_045011_13_3_0"/>
<organism evidence="14 15">
    <name type="scientific">Pseudothermotoga thermarum DSM 5069</name>
    <dbReference type="NCBI Taxonomy" id="688269"/>
    <lineage>
        <taxon>Bacteria</taxon>
        <taxon>Thermotogati</taxon>
        <taxon>Thermotogota</taxon>
        <taxon>Thermotogae</taxon>
        <taxon>Thermotogales</taxon>
        <taxon>Thermotogaceae</taxon>
        <taxon>Pseudothermotoga</taxon>
    </lineage>
</organism>
<feature type="binding site" evidence="11">
    <location>
        <position position="26"/>
    </location>
    <ligand>
        <name>substrate</name>
    </ligand>
</feature>
<dbReference type="SFLD" id="SFLDG01129">
    <property type="entry name" value="C1.5:_HAD__Beta-PGM__Phosphata"/>
    <property type="match status" value="1"/>
</dbReference>
<dbReference type="STRING" id="688269.Theth_1551"/>
<dbReference type="AlphaFoldDB" id="F7YU21"/>
<dbReference type="GO" id="GO:0008801">
    <property type="term" value="F:beta-phosphoglucomutase activity"/>
    <property type="evidence" value="ECO:0007669"/>
    <property type="project" value="UniProtKB-EC"/>
</dbReference>
<dbReference type="SFLD" id="SFLDS00003">
    <property type="entry name" value="Haloacid_Dehalogenase"/>
    <property type="match status" value="1"/>
</dbReference>
<dbReference type="GO" id="GO:0000287">
    <property type="term" value="F:magnesium ion binding"/>
    <property type="evidence" value="ECO:0007669"/>
    <property type="project" value="InterPro"/>
</dbReference>
<dbReference type="InterPro" id="IPR023214">
    <property type="entry name" value="HAD_sf"/>
</dbReference>
<dbReference type="KEGG" id="tta:Theth_1551"/>
<dbReference type="InterPro" id="IPR036412">
    <property type="entry name" value="HAD-like_sf"/>
</dbReference>
<keyword evidence="5" id="KW-0413">Isomerase</keyword>
<keyword evidence="6" id="KW-0119">Carbohydrate metabolism</keyword>
<feature type="binding site" evidence="12">
    <location>
        <position position="172"/>
    </location>
    <ligand>
        <name>Mg(2+)</name>
        <dbReference type="ChEBI" id="CHEBI:18420"/>
    </ligand>
</feature>
<dbReference type="InterPro" id="IPR010976">
    <property type="entry name" value="B-phosphoglucomutase_hydrolase"/>
</dbReference>
<dbReference type="SUPFAM" id="SSF56784">
    <property type="entry name" value="HAD-like"/>
    <property type="match status" value="1"/>
</dbReference>
<dbReference type="SFLD" id="SFLDG01135">
    <property type="entry name" value="C1.5.6:_HAD__Beta-PGM__Phospha"/>
    <property type="match status" value="1"/>
</dbReference>
<dbReference type="NCBIfam" id="TIGR01509">
    <property type="entry name" value="HAD-SF-IA-v3"/>
    <property type="match status" value="1"/>
</dbReference>
<evidence type="ECO:0000256" key="3">
    <source>
        <dbReference type="ARBA" id="ARBA00022723"/>
    </source>
</evidence>
<name>F7YU21_9THEM</name>
<dbReference type="PANTHER" id="PTHR46193:SF18">
    <property type="entry name" value="HEXITOL PHOSPHATASE B"/>
    <property type="match status" value="1"/>
</dbReference>
<dbReference type="NCBIfam" id="TIGR01990">
    <property type="entry name" value="bPGM"/>
    <property type="match status" value="1"/>
</dbReference>
<keyword evidence="4 12" id="KW-0460">Magnesium</keyword>
<dbReference type="Gene3D" id="1.10.150.240">
    <property type="entry name" value="Putative phosphatase, domain 2"/>
    <property type="match status" value="1"/>
</dbReference>
<evidence type="ECO:0000256" key="4">
    <source>
        <dbReference type="ARBA" id="ARBA00022842"/>
    </source>
</evidence>
<evidence type="ECO:0000256" key="11">
    <source>
        <dbReference type="PIRSR" id="PIRSR610972-2"/>
    </source>
</evidence>
<dbReference type="PATRIC" id="fig|688269.3.peg.1600"/>
<dbReference type="PANTHER" id="PTHR46193">
    <property type="entry name" value="6-PHOSPHOGLUCONATE PHOSPHATASE"/>
    <property type="match status" value="1"/>
</dbReference>
<evidence type="ECO:0000313" key="15">
    <source>
        <dbReference type="Proteomes" id="UP000006804"/>
    </source>
</evidence>
<evidence type="ECO:0000256" key="9">
    <source>
        <dbReference type="ARBA" id="ARBA00044991"/>
    </source>
</evidence>
<dbReference type="CDD" id="cd02598">
    <property type="entry name" value="HAD_BPGM"/>
    <property type="match status" value="1"/>
</dbReference>
<feature type="binding site" evidence="12">
    <location>
        <position position="171"/>
    </location>
    <ligand>
        <name>Mg(2+)</name>
        <dbReference type="ChEBI" id="CHEBI:18420"/>
    </ligand>
</feature>
<feature type="active site" description="Proton donor/acceptor" evidence="10">
    <location>
        <position position="10"/>
    </location>
</feature>
<dbReference type="OrthoDB" id="9797743at2"/>
<protein>
    <recommendedName>
        <fullName evidence="9">Beta-phosphoglucomutase</fullName>
        <ecNumber evidence="8">5.4.2.6</ecNumber>
    </recommendedName>
</protein>
<accession>F7YU21</accession>
<evidence type="ECO:0000313" key="14">
    <source>
        <dbReference type="EMBL" id="AEH51604.1"/>
    </source>
</evidence>
<dbReference type="EMBL" id="CP002351">
    <property type="protein sequence ID" value="AEH51604.1"/>
    <property type="molecule type" value="Genomic_DNA"/>
</dbReference>
<evidence type="ECO:0000256" key="13">
    <source>
        <dbReference type="PIRSR" id="PIRSR610972-4"/>
    </source>
</evidence>
<comment type="similarity">
    <text evidence="1">Belongs to the HAD-like hydrolase superfamily. CbbY/CbbZ/Gph/YieH family.</text>
</comment>
<evidence type="ECO:0000256" key="1">
    <source>
        <dbReference type="ARBA" id="ARBA00006171"/>
    </source>
</evidence>
<reference evidence="14 15" key="1">
    <citation type="submission" date="2010-11" db="EMBL/GenBank/DDBJ databases">
        <title>The complete genome of Thermotoga thermarum DSM 5069.</title>
        <authorList>
            <consortium name="US DOE Joint Genome Institute (JGI-PGF)"/>
            <person name="Lucas S."/>
            <person name="Copeland A."/>
            <person name="Lapidus A."/>
            <person name="Bruce D."/>
            <person name="Goodwin L."/>
            <person name="Pitluck S."/>
            <person name="Kyrpides N."/>
            <person name="Mavromatis K."/>
            <person name="Ivanova N."/>
            <person name="Zeytun A."/>
            <person name="Brettin T."/>
            <person name="Detter J.C."/>
            <person name="Tapia R."/>
            <person name="Han C."/>
            <person name="Land M."/>
            <person name="Hauser L."/>
            <person name="Markowitz V."/>
            <person name="Cheng J.-F."/>
            <person name="Hugenholtz P."/>
            <person name="Woyke T."/>
            <person name="Wu D."/>
            <person name="Spring S."/>
            <person name="Schroeder M."/>
            <person name="Brambilla E."/>
            <person name="Klenk H.-P."/>
            <person name="Eisen J.A."/>
        </authorList>
    </citation>
    <scope>NUCLEOTIDE SEQUENCE [LARGE SCALE GENOMIC DNA]</scope>
    <source>
        <strain evidence="14 15">DSM 5069</strain>
    </source>
</reference>
<feature type="binding site" evidence="11">
    <location>
        <begin position="116"/>
        <end position="120"/>
    </location>
    <ligand>
        <name>substrate</name>
    </ligand>
</feature>
<dbReference type="EC" id="5.4.2.6" evidence="8"/>
<proteinExistence type="inferred from homology"/>
<feature type="binding site" evidence="11">
    <location>
        <position position="147"/>
    </location>
    <ligand>
        <name>substrate</name>
    </ligand>
</feature>
<dbReference type="Proteomes" id="UP000006804">
    <property type="component" value="Chromosome"/>
</dbReference>
<feature type="binding site" evidence="11">
    <location>
        <begin position="45"/>
        <end position="50"/>
    </location>
    <ligand>
        <name>substrate</name>
    </ligand>
</feature>
<evidence type="ECO:0000256" key="7">
    <source>
        <dbReference type="ARBA" id="ARBA00044926"/>
    </source>
</evidence>
<comment type="cofactor">
    <cofactor evidence="12">
        <name>Mg(2+)</name>
        <dbReference type="ChEBI" id="CHEBI:18420"/>
    </cofactor>
    <text evidence="12">Binds 2 magnesium ions per subunit.</text>
</comment>
<dbReference type="RefSeq" id="WP_013932816.1">
    <property type="nucleotide sequence ID" value="NC_015707.1"/>
</dbReference>
<dbReference type="InterPro" id="IPR023198">
    <property type="entry name" value="PGP-like_dom2"/>
</dbReference>
<dbReference type="InterPro" id="IPR006439">
    <property type="entry name" value="HAD-SF_hydro_IA"/>
</dbReference>
<dbReference type="GO" id="GO:0005975">
    <property type="term" value="P:carbohydrate metabolic process"/>
    <property type="evidence" value="ECO:0007669"/>
    <property type="project" value="InterPro"/>
</dbReference>
<dbReference type="Gene3D" id="3.40.50.1000">
    <property type="entry name" value="HAD superfamily/HAD-like"/>
    <property type="match status" value="1"/>
</dbReference>
<keyword evidence="15" id="KW-1185">Reference proteome</keyword>
<dbReference type="InterPro" id="IPR051600">
    <property type="entry name" value="Beta-PGM-like"/>
</dbReference>
<dbReference type="eggNOG" id="COG0637">
    <property type="taxonomic scope" value="Bacteria"/>
</dbReference>
<keyword evidence="3 12" id="KW-0479">Metal-binding</keyword>
<comment type="catalytic activity">
    <reaction evidence="7">
        <text>beta-D-glucose 1-phosphate = beta-D-glucose 6-phosphate</text>
        <dbReference type="Rhea" id="RHEA:20113"/>
        <dbReference type="ChEBI" id="CHEBI:57684"/>
        <dbReference type="ChEBI" id="CHEBI:58247"/>
        <dbReference type="EC" id="5.4.2.6"/>
    </reaction>
</comment>
<evidence type="ECO:0000256" key="8">
    <source>
        <dbReference type="ARBA" id="ARBA00044968"/>
    </source>
</evidence>